<name>A0ABP9WPK8_9GAMM</name>
<evidence type="ECO:0000256" key="3">
    <source>
        <dbReference type="ARBA" id="ARBA00022840"/>
    </source>
</evidence>
<keyword evidence="4 6" id="KW-0092">Biotin</keyword>
<comment type="caution">
    <text evidence="8">The sequence shown here is derived from an EMBL/GenBank/DDBJ whole genome shotgun (WGS) entry which is preliminary data.</text>
</comment>
<comment type="function">
    <text evidence="6">Acts both as a biotin--[acetyl-CoA-carboxylase] ligase and a biotin-operon repressor. In the presence of ATP, BirA activates biotin to form the BirA-biotinyl-5'-adenylate (BirA-bio-5'-AMP or holoBirA) complex. HoloBirA can either transfer the biotinyl moiety to the biotin carboxyl carrier protein (BCCP) subunit of acetyl-CoA carboxylase, or bind to the biotin operator site and inhibit transcription of the operon.</text>
</comment>
<evidence type="ECO:0000256" key="5">
    <source>
        <dbReference type="ARBA" id="ARBA00047846"/>
    </source>
</evidence>
<dbReference type="NCBIfam" id="NF008847">
    <property type="entry name" value="PRK11886.1-2"/>
    <property type="match status" value="1"/>
</dbReference>
<dbReference type="RefSeq" id="WP_345550593.1">
    <property type="nucleotide sequence ID" value="NZ_BAABRT010000011.1"/>
</dbReference>
<dbReference type="InterPro" id="IPR030855">
    <property type="entry name" value="Bifunct_BirA"/>
</dbReference>
<keyword evidence="6" id="KW-0238">DNA-binding</keyword>
<gene>
    <name evidence="6 8" type="primary">birA</name>
    <name evidence="8" type="ORF">Maes01_01705</name>
</gene>
<dbReference type="SUPFAM" id="SSF50037">
    <property type="entry name" value="C-terminal domain of transcriptional repressors"/>
    <property type="match status" value="1"/>
</dbReference>
<keyword evidence="9" id="KW-1185">Reference proteome</keyword>
<dbReference type="InterPro" id="IPR036390">
    <property type="entry name" value="WH_DNA-bd_sf"/>
</dbReference>
<evidence type="ECO:0000259" key="7">
    <source>
        <dbReference type="PROSITE" id="PS51733"/>
    </source>
</evidence>
<feature type="DNA-binding region" description="H-T-H motif" evidence="6">
    <location>
        <begin position="24"/>
        <end position="43"/>
    </location>
</feature>
<dbReference type="Gene3D" id="3.30.930.10">
    <property type="entry name" value="Bira Bifunctional Protein, Domain 2"/>
    <property type="match status" value="1"/>
</dbReference>
<dbReference type="PANTHER" id="PTHR12835:SF5">
    <property type="entry name" value="BIOTIN--PROTEIN LIGASE"/>
    <property type="match status" value="1"/>
</dbReference>
<keyword evidence="3 6" id="KW-0067">ATP-binding</keyword>
<dbReference type="NCBIfam" id="TIGR00121">
    <property type="entry name" value="birA_ligase"/>
    <property type="match status" value="1"/>
</dbReference>
<reference evidence="8 9" key="1">
    <citation type="submission" date="2024-02" db="EMBL/GenBank/DDBJ databases">
        <title>Microbulbifer aestuariivivens NBRC 112533.</title>
        <authorList>
            <person name="Ichikawa N."/>
            <person name="Katano-Makiyama Y."/>
            <person name="Hidaka K."/>
        </authorList>
    </citation>
    <scope>NUCLEOTIDE SEQUENCE [LARGE SCALE GENOMIC DNA]</scope>
    <source>
        <strain evidence="8 9">NBRC 112533</strain>
    </source>
</reference>
<dbReference type="SUPFAM" id="SSF55681">
    <property type="entry name" value="Class II aaRS and biotin synthetases"/>
    <property type="match status" value="1"/>
</dbReference>
<feature type="binding site" evidence="6">
    <location>
        <position position="121"/>
    </location>
    <ligand>
        <name>biotin</name>
        <dbReference type="ChEBI" id="CHEBI:57586"/>
    </ligand>
</feature>
<dbReference type="CDD" id="cd00090">
    <property type="entry name" value="HTH_ARSR"/>
    <property type="match status" value="1"/>
</dbReference>
<evidence type="ECO:0000313" key="8">
    <source>
        <dbReference type="EMBL" id="GAA5525140.1"/>
    </source>
</evidence>
<keyword evidence="6" id="KW-0678">Repressor</keyword>
<keyword evidence="6" id="KW-0805">Transcription regulation</keyword>
<dbReference type="HAMAP" id="MF_00978">
    <property type="entry name" value="Bifunct_BirA"/>
    <property type="match status" value="1"/>
</dbReference>
<proteinExistence type="inferred from homology"/>
<sequence length="338" mass="35775">MSKGASAALRPLMELLADGEIHSGESLGAALGVSRAAVWKQLQKLEQLGLSVESEKGRGYRLPGGLDLLSVDAIKARLSDGGRALLGELRVVDQVDSTNARVLECLESGSGHGLAILAEQQTAGRGRRGRAWLSPFGAGISLSVGWQFQGGVQLLEGLSLAVGVALARALERFDVPGVRLKWPNDVWCQGRKLAGVLLELSGDLTDRCAVVVGVGLNVGLAEAAARGIDQPWIDLATVRPGVARNELAAAMLDELLTLLNDYPRAGFAAYRSSWERLDQFAGQEVSLHTASTEWRGSNLGVDASGALLLDIDGEVRRFHGGEVSLRASGDLDADRGRK</sequence>
<dbReference type="InterPro" id="IPR045864">
    <property type="entry name" value="aa-tRNA-synth_II/BPL/LPL"/>
</dbReference>
<protein>
    <recommendedName>
        <fullName evidence="6">Bifunctional ligase/repressor BirA</fullName>
    </recommendedName>
    <alternativeName>
        <fullName evidence="6">Biotin operon repressor</fullName>
    </alternativeName>
    <alternativeName>
        <fullName evidence="6">Biotin--[acetyl-CoA-carboxylase] ligase</fullName>
        <ecNumber evidence="6">6.3.4.15</ecNumber>
    </alternativeName>
    <alternativeName>
        <fullName evidence="6">Biotin--protein ligase</fullName>
    </alternativeName>
    <alternativeName>
        <fullName evidence="6">Biotin-[acetyl-CoA carboxylase] synthetase</fullName>
    </alternativeName>
</protein>
<dbReference type="InterPro" id="IPR008988">
    <property type="entry name" value="Transcriptional_repressor_C"/>
</dbReference>
<dbReference type="EMBL" id="BAABRT010000011">
    <property type="protein sequence ID" value="GAA5525140.1"/>
    <property type="molecule type" value="Genomic_DNA"/>
</dbReference>
<dbReference type="InterPro" id="IPR011991">
    <property type="entry name" value="ArsR-like_HTH"/>
</dbReference>
<dbReference type="EC" id="6.3.4.15" evidence="6"/>
<keyword evidence="2 6" id="KW-0547">Nucleotide-binding</keyword>
<feature type="binding site" evidence="6">
    <location>
        <begin position="97"/>
        <end position="99"/>
    </location>
    <ligand>
        <name>biotin</name>
        <dbReference type="ChEBI" id="CHEBI:57586"/>
    </ligand>
</feature>
<dbReference type="InterPro" id="IPR004408">
    <property type="entry name" value="Biotin_CoA_COase_ligase"/>
</dbReference>
<dbReference type="Proteomes" id="UP001408594">
    <property type="component" value="Unassembled WGS sequence"/>
</dbReference>
<dbReference type="PROSITE" id="PS51733">
    <property type="entry name" value="BPL_LPL_CATALYTIC"/>
    <property type="match status" value="1"/>
</dbReference>
<keyword evidence="6" id="KW-0804">Transcription</keyword>
<dbReference type="GO" id="GO:0016874">
    <property type="term" value="F:ligase activity"/>
    <property type="evidence" value="ECO:0007669"/>
    <property type="project" value="UniProtKB-KW"/>
</dbReference>
<feature type="domain" description="BPL/LPL catalytic" evidence="7">
    <location>
        <begin position="87"/>
        <end position="263"/>
    </location>
</feature>
<dbReference type="Gene3D" id="1.10.10.10">
    <property type="entry name" value="Winged helix-like DNA-binding domain superfamily/Winged helix DNA-binding domain"/>
    <property type="match status" value="1"/>
</dbReference>
<dbReference type="InterPro" id="IPR013196">
    <property type="entry name" value="HTH_11"/>
</dbReference>
<comment type="similarity">
    <text evidence="6">Belongs to the biotin--protein ligase family.</text>
</comment>
<keyword evidence="1 6" id="KW-0436">Ligase</keyword>
<evidence type="ECO:0000256" key="6">
    <source>
        <dbReference type="HAMAP-Rule" id="MF_00978"/>
    </source>
</evidence>
<feature type="binding site" evidence="6">
    <location>
        <position position="192"/>
    </location>
    <ligand>
        <name>biotin</name>
        <dbReference type="ChEBI" id="CHEBI:57586"/>
    </ligand>
</feature>
<accession>A0ABP9WPK8</accession>
<organism evidence="8 9">
    <name type="scientific">Microbulbifer aestuariivivens</name>
    <dbReference type="NCBI Taxonomy" id="1908308"/>
    <lineage>
        <taxon>Bacteria</taxon>
        <taxon>Pseudomonadati</taxon>
        <taxon>Pseudomonadota</taxon>
        <taxon>Gammaproteobacteria</taxon>
        <taxon>Cellvibrionales</taxon>
        <taxon>Microbulbiferaceae</taxon>
        <taxon>Microbulbifer</taxon>
    </lineage>
</organism>
<feature type="binding site" evidence="6">
    <location>
        <begin position="125"/>
        <end position="127"/>
    </location>
    <ligand>
        <name>biotin</name>
        <dbReference type="ChEBI" id="CHEBI:57586"/>
    </ligand>
</feature>
<dbReference type="CDD" id="cd16442">
    <property type="entry name" value="BPL"/>
    <property type="match status" value="1"/>
</dbReference>
<dbReference type="Gene3D" id="2.30.30.100">
    <property type="match status" value="1"/>
</dbReference>
<dbReference type="Pfam" id="PF03099">
    <property type="entry name" value="BPL_LplA_LipB"/>
    <property type="match status" value="1"/>
</dbReference>
<dbReference type="InterPro" id="IPR003142">
    <property type="entry name" value="BPL_C"/>
</dbReference>
<dbReference type="PANTHER" id="PTHR12835">
    <property type="entry name" value="BIOTIN PROTEIN LIGASE"/>
    <property type="match status" value="1"/>
</dbReference>
<evidence type="ECO:0000256" key="2">
    <source>
        <dbReference type="ARBA" id="ARBA00022741"/>
    </source>
</evidence>
<evidence type="ECO:0000256" key="4">
    <source>
        <dbReference type="ARBA" id="ARBA00023267"/>
    </source>
</evidence>
<evidence type="ECO:0000256" key="1">
    <source>
        <dbReference type="ARBA" id="ARBA00022598"/>
    </source>
</evidence>
<dbReference type="Pfam" id="PF02237">
    <property type="entry name" value="BPL_C"/>
    <property type="match status" value="1"/>
</dbReference>
<dbReference type="SUPFAM" id="SSF46785">
    <property type="entry name" value="Winged helix' DNA-binding domain"/>
    <property type="match status" value="1"/>
</dbReference>
<dbReference type="InterPro" id="IPR004143">
    <property type="entry name" value="BPL_LPL_catalytic"/>
</dbReference>
<dbReference type="InterPro" id="IPR036388">
    <property type="entry name" value="WH-like_DNA-bd_sf"/>
</dbReference>
<evidence type="ECO:0000313" key="9">
    <source>
        <dbReference type="Proteomes" id="UP001408594"/>
    </source>
</evidence>
<dbReference type="Pfam" id="PF08279">
    <property type="entry name" value="HTH_11"/>
    <property type="match status" value="1"/>
</dbReference>
<comment type="catalytic activity">
    <reaction evidence="5 6">
        <text>biotin + L-lysyl-[protein] + ATP = N(6)-biotinyl-L-lysyl-[protein] + AMP + diphosphate + H(+)</text>
        <dbReference type="Rhea" id="RHEA:11756"/>
        <dbReference type="Rhea" id="RHEA-COMP:9752"/>
        <dbReference type="Rhea" id="RHEA-COMP:10505"/>
        <dbReference type="ChEBI" id="CHEBI:15378"/>
        <dbReference type="ChEBI" id="CHEBI:29969"/>
        <dbReference type="ChEBI" id="CHEBI:30616"/>
        <dbReference type="ChEBI" id="CHEBI:33019"/>
        <dbReference type="ChEBI" id="CHEBI:57586"/>
        <dbReference type="ChEBI" id="CHEBI:83144"/>
        <dbReference type="ChEBI" id="CHEBI:456215"/>
        <dbReference type="EC" id="6.3.4.15"/>
    </reaction>
</comment>